<keyword evidence="3" id="KW-0687">Ribonucleoprotein</keyword>
<evidence type="ECO:0000256" key="3">
    <source>
        <dbReference type="ARBA" id="ARBA00023274"/>
    </source>
</evidence>
<evidence type="ECO:0000313" key="6">
    <source>
        <dbReference type="RefSeq" id="XP_017025940.1"/>
    </source>
</evidence>
<evidence type="ECO:0000313" key="5">
    <source>
        <dbReference type="Proteomes" id="UP001652661"/>
    </source>
</evidence>
<evidence type="ECO:0000259" key="4">
    <source>
        <dbReference type="Pfam" id="PF00177"/>
    </source>
</evidence>
<keyword evidence="5" id="KW-1185">Reference proteome</keyword>
<dbReference type="PANTHER" id="PTHR11205">
    <property type="entry name" value="RIBOSOMAL PROTEIN S7"/>
    <property type="match status" value="1"/>
</dbReference>
<keyword evidence="2" id="KW-0689">Ribosomal protein</keyword>
<gene>
    <name evidence="6" type="primary">mRpS7</name>
</gene>
<feature type="domain" description="Small ribosomal subunit protein uS7" evidence="4">
    <location>
        <begin position="59"/>
        <end position="211"/>
    </location>
</feature>
<dbReference type="SUPFAM" id="SSF47973">
    <property type="entry name" value="Ribosomal protein S7"/>
    <property type="match status" value="1"/>
</dbReference>
<dbReference type="InterPro" id="IPR036823">
    <property type="entry name" value="Ribosomal_uS7_dom_sf"/>
</dbReference>
<dbReference type="InterPro" id="IPR000235">
    <property type="entry name" value="Ribosomal_uS7"/>
</dbReference>
<comment type="similarity">
    <text evidence="1">Belongs to the universal ribosomal protein uS7 family.</text>
</comment>
<dbReference type="InterPro" id="IPR023798">
    <property type="entry name" value="Ribosomal_uS7_dom"/>
</dbReference>
<dbReference type="CDD" id="cd14870">
    <property type="entry name" value="uS7_Mitochondria_Mammalian"/>
    <property type="match status" value="1"/>
</dbReference>
<proteinExistence type="inferred from homology"/>
<dbReference type="PIRSF" id="PIRSF002122">
    <property type="entry name" value="RPS7p_RPS7a_RPS5e_RPS7o"/>
    <property type="match status" value="1"/>
</dbReference>
<dbReference type="Gene3D" id="1.10.455.10">
    <property type="entry name" value="Ribosomal protein S7 domain"/>
    <property type="match status" value="1"/>
</dbReference>
<dbReference type="GO" id="GO:0006412">
    <property type="term" value="P:translation"/>
    <property type="evidence" value="ECO:0007669"/>
    <property type="project" value="InterPro"/>
</dbReference>
<dbReference type="Pfam" id="PF00177">
    <property type="entry name" value="Ribosomal_S7"/>
    <property type="match status" value="1"/>
</dbReference>
<dbReference type="RefSeq" id="XP_017025940.1">
    <property type="nucleotide sequence ID" value="XM_017170451.3"/>
</dbReference>
<name>A0A6P4ICJ2_DROKI</name>
<dbReference type="AlphaFoldDB" id="A0A6P4ICJ2"/>
<dbReference type="GO" id="GO:0005840">
    <property type="term" value="C:ribosome"/>
    <property type="evidence" value="ECO:0007669"/>
    <property type="project" value="UniProtKB-KW"/>
</dbReference>
<reference evidence="6" key="2">
    <citation type="submission" date="2025-08" db="UniProtKB">
        <authorList>
            <consortium name="RefSeq"/>
        </authorList>
    </citation>
    <scope>IDENTIFICATION</scope>
    <source>
        <strain evidence="6">14028-0561.14</strain>
        <tissue evidence="6">Whole fly</tissue>
    </source>
</reference>
<dbReference type="OrthoDB" id="9972728at2759"/>
<sequence>MSFLSRLAVKSSGFSCIRRMSVYPQHYAEPVVQKNKQIEQKSELAKLHHVPIKAAVNKASDTVFHDDTKEKMVNYITKKGNSALARSLLSKTMELIKRTQTEHMNLAKGDDKDKINTNAETLLKQAVENCRPLLQVTAIKRGGVNYQVPVPITTKRSYFLAMKWLLEAAREKERKVSLPEKLAWEILDAAHGQGRVVKRKDDLHRQCESNRAYAHYRWS</sequence>
<organism evidence="5 6">
    <name type="scientific">Drosophila kikkawai</name>
    <name type="common">Fruit fly</name>
    <dbReference type="NCBI Taxonomy" id="30033"/>
    <lineage>
        <taxon>Eukaryota</taxon>
        <taxon>Metazoa</taxon>
        <taxon>Ecdysozoa</taxon>
        <taxon>Arthropoda</taxon>
        <taxon>Hexapoda</taxon>
        <taxon>Insecta</taxon>
        <taxon>Pterygota</taxon>
        <taxon>Neoptera</taxon>
        <taxon>Endopterygota</taxon>
        <taxon>Diptera</taxon>
        <taxon>Brachycera</taxon>
        <taxon>Muscomorpha</taxon>
        <taxon>Ephydroidea</taxon>
        <taxon>Drosophilidae</taxon>
        <taxon>Drosophila</taxon>
        <taxon>Sophophora</taxon>
    </lineage>
</organism>
<evidence type="ECO:0000256" key="1">
    <source>
        <dbReference type="ARBA" id="ARBA00007151"/>
    </source>
</evidence>
<reference evidence="5" key="1">
    <citation type="submission" date="2025-05" db="UniProtKB">
        <authorList>
            <consortium name="RefSeq"/>
        </authorList>
    </citation>
    <scope>NUCLEOTIDE SEQUENCE [LARGE SCALE GENOMIC DNA]</scope>
    <source>
        <strain evidence="5">14028-0561.14</strain>
    </source>
</reference>
<evidence type="ECO:0000256" key="2">
    <source>
        <dbReference type="ARBA" id="ARBA00022980"/>
    </source>
</evidence>
<accession>A0A6P4ICJ2</accession>
<dbReference type="GO" id="GO:1990904">
    <property type="term" value="C:ribonucleoprotein complex"/>
    <property type="evidence" value="ECO:0007669"/>
    <property type="project" value="UniProtKB-KW"/>
</dbReference>
<protein>
    <submittedName>
        <fullName evidence="6">Small ribosomal subunit protein uS7m</fullName>
    </submittedName>
</protein>
<dbReference type="Proteomes" id="UP001652661">
    <property type="component" value="Chromosome 2L"/>
</dbReference>